<dbReference type="Proteomes" id="UP001195963">
    <property type="component" value="Unassembled WGS sequence"/>
</dbReference>
<feature type="transmembrane region" description="Helical" evidence="2">
    <location>
        <begin position="58"/>
        <end position="78"/>
    </location>
</feature>
<dbReference type="PANTHER" id="PTHR47870:SF1">
    <property type="entry name" value="CYTOCHROME C-TYPE BIOGENESIS PROTEIN CCMH"/>
    <property type="match status" value="1"/>
</dbReference>
<dbReference type="Gene3D" id="1.25.40.10">
    <property type="entry name" value="Tetratricopeptide repeat domain"/>
    <property type="match status" value="1"/>
</dbReference>
<name>A0ABS7DZN4_9GAMM</name>
<evidence type="ECO:0000256" key="1">
    <source>
        <dbReference type="ARBA" id="ARBA00022748"/>
    </source>
</evidence>
<dbReference type="SUPFAM" id="SSF48452">
    <property type="entry name" value="TPR-like"/>
    <property type="match status" value="1"/>
</dbReference>
<dbReference type="InterPro" id="IPR051263">
    <property type="entry name" value="C-type_cytochrome_biogenesis"/>
</dbReference>
<gene>
    <name evidence="3" type="ORF">K0625_04360</name>
</gene>
<protein>
    <submittedName>
        <fullName evidence="3">Tetratricopeptide repeat protein</fullName>
    </submittedName>
</protein>
<evidence type="ECO:0000256" key="2">
    <source>
        <dbReference type="SAM" id="Phobius"/>
    </source>
</evidence>
<comment type="caution">
    <text evidence="3">The sequence shown here is derived from an EMBL/GenBank/DDBJ whole genome shotgun (WGS) entry which is preliminary data.</text>
</comment>
<dbReference type="EMBL" id="JAHZST010000002">
    <property type="protein sequence ID" value="MBW8182889.1"/>
    <property type="molecule type" value="Genomic_DNA"/>
</dbReference>
<keyword evidence="4" id="KW-1185">Reference proteome</keyword>
<reference evidence="3 4" key="1">
    <citation type="submission" date="2021-07" db="EMBL/GenBank/DDBJ databases">
        <title>Shewanella sp. nov, isolated from SCS.</title>
        <authorList>
            <person name="Cao W.R."/>
        </authorList>
    </citation>
    <scope>NUCLEOTIDE SEQUENCE [LARGE SCALE GENOMIC DNA]</scope>
    <source>
        <strain evidence="3 4">NR704-98</strain>
    </source>
</reference>
<keyword evidence="2" id="KW-0812">Transmembrane</keyword>
<keyword evidence="2" id="KW-0472">Membrane</keyword>
<dbReference type="InterPro" id="IPR011990">
    <property type="entry name" value="TPR-like_helical_dom_sf"/>
</dbReference>
<sequence length="239" mass="26696">MNTLLISISIILLLSLGWIICHHLKYGDDLAELEKEVGHIFGSNINIESKNVEKNNSYHLGIIGLFLICVSVSLYLVIGSYQHLDSAKVDYNIDYLLVAEINKGQKLAEENPGDPLVLLGLAQSYIDGGMYKDALGTLEQLLTIDSENAQALGLKATSMYYRDERVITMDTSLVIARALTLHHEELNTRLLIANDAYLKGNYQKAIDNWNIVLTNKVQSFNRDAINFAIDKSKKKLIPS</sequence>
<proteinExistence type="predicted"/>
<evidence type="ECO:0000313" key="4">
    <source>
        <dbReference type="Proteomes" id="UP001195963"/>
    </source>
</evidence>
<evidence type="ECO:0000313" key="3">
    <source>
        <dbReference type="EMBL" id="MBW8182889.1"/>
    </source>
</evidence>
<dbReference type="PANTHER" id="PTHR47870">
    <property type="entry name" value="CYTOCHROME C-TYPE BIOGENESIS PROTEIN CCMH"/>
    <property type="match status" value="1"/>
</dbReference>
<dbReference type="Pfam" id="PF14559">
    <property type="entry name" value="TPR_19"/>
    <property type="match status" value="1"/>
</dbReference>
<organism evidence="3 4">
    <name type="scientific">Shewanella nanhaiensis</name>
    <dbReference type="NCBI Taxonomy" id="2864872"/>
    <lineage>
        <taxon>Bacteria</taxon>
        <taxon>Pseudomonadati</taxon>
        <taxon>Pseudomonadota</taxon>
        <taxon>Gammaproteobacteria</taxon>
        <taxon>Alteromonadales</taxon>
        <taxon>Shewanellaceae</taxon>
        <taxon>Shewanella</taxon>
    </lineage>
</organism>
<keyword evidence="1" id="KW-0201">Cytochrome c-type biogenesis</keyword>
<accession>A0ABS7DZN4</accession>
<keyword evidence="2" id="KW-1133">Transmembrane helix</keyword>
<dbReference type="RefSeq" id="WP_220108535.1">
    <property type="nucleotide sequence ID" value="NZ_JAHZST010000002.1"/>
</dbReference>